<comment type="caution">
    <text evidence="5">The sequence shown here is derived from an EMBL/GenBank/DDBJ whole genome shotgun (WGS) entry which is preliminary data.</text>
</comment>
<keyword evidence="6" id="KW-1185">Reference proteome</keyword>
<dbReference type="PANTHER" id="PTHR11955">
    <property type="entry name" value="FATTY ACID BINDING PROTEIN"/>
    <property type="match status" value="1"/>
</dbReference>
<dbReference type="Gene3D" id="2.40.128.20">
    <property type="match status" value="1"/>
</dbReference>
<evidence type="ECO:0000256" key="2">
    <source>
        <dbReference type="ARBA" id="ARBA00023121"/>
    </source>
</evidence>
<evidence type="ECO:0000256" key="3">
    <source>
        <dbReference type="RuleBase" id="RU003696"/>
    </source>
</evidence>
<evidence type="ECO:0000313" key="5">
    <source>
        <dbReference type="EMBL" id="KAI9561530.1"/>
    </source>
</evidence>
<dbReference type="InterPro" id="IPR031259">
    <property type="entry name" value="ILBP"/>
</dbReference>
<accession>A0AAD5LGE2</accession>
<dbReference type="InterPro" id="IPR000463">
    <property type="entry name" value="Fatty_acid-bd"/>
</dbReference>
<keyword evidence="2" id="KW-0446">Lipid-binding</keyword>
<evidence type="ECO:0000256" key="1">
    <source>
        <dbReference type="ARBA" id="ARBA00008390"/>
    </source>
</evidence>
<dbReference type="Proteomes" id="UP000820818">
    <property type="component" value="Linkage Group LG3"/>
</dbReference>
<sequence>MQDHDQKRSAFMAQVVGKYYLVSQENFEEYLKAIGLSMAKRAVAISQVPRVDCQINDGEWTVRVRGISKDSDFTFRLGVQVKRVTADGRHVADVFDLQESDKIKLIQKETWGIGHEAMIVHDFDGDDWTMTIMFGDVICVRHFRRE</sequence>
<comment type="similarity">
    <text evidence="1 3">Belongs to the calycin superfamily. Fatty-acid binding protein (FABP) family.</text>
</comment>
<protein>
    <recommendedName>
        <fullName evidence="4">Cytosolic fatty-acid binding proteins domain-containing protein</fullName>
    </recommendedName>
</protein>
<evidence type="ECO:0000259" key="4">
    <source>
        <dbReference type="PROSITE" id="PS00214"/>
    </source>
</evidence>
<dbReference type="GO" id="GO:0008289">
    <property type="term" value="F:lipid binding"/>
    <property type="evidence" value="ECO:0007669"/>
    <property type="project" value="UniProtKB-KW"/>
</dbReference>
<proteinExistence type="inferred from homology"/>
<dbReference type="InterPro" id="IPR000566">
    <property type="entry name" value="Lipocln_cytosolic_FA-bd_dom"/>
</dbReference>
<keyword evidence="3" id="KW-0813">Transport</keyword>
<organism evidence="5 6">
    <name type="scientific">Daphnia sinensis</name>
    <dbReference type="NCBI Taxonomy" id="1820382"/>
    <lineage>
        <taxon>Eukaryota</taxon>
        <taxon>Metazoa</taxon>
        <taxon>Ecdysozoa</taxon>
        <taxon>Arthropoda</taxon>
        <taxon>Crustacea</taxon>
        <taxon>Branchiopoda</taxon>
        <taxon>Diplostraca</taxon>
        <taxon>Cladocera</taxon>
        <taxon>Anomopoda</taxon>
        <taxon>Daphniidae</taxon>
        <taxon>Daphnia</taxon>
        <taxon>Daphnia similis group</taxon>
    </lineage>
</organism>
<gene>
    <name evidence="5" type="ORF">GHT06_012489</name>
</gene>
<dbReference type="SUPFAM" id="SSF50814">
    <property type="entry name" value="Lipocalins"/>
    <property type="match status" value="1"/>
</dbReference>
<dbReference type="InterPro" id="IPR012674">
    <property type="entry name" value="Calycin"/>
</dbReference>
<dbReference type="Pfam" id="PF00061">
    <property type="entry name" value="Lipocalin"/>
    <property type="match status" value="1"/>
</dbReference>
<feature type="domain" description="Cytosolic fatty-acid binding proteins" evidence="4">
    <location>
        <begin position="17"/>
        <end position="34"/>
    </location>
</feature>
<evidence type="ECO:0000313" key="6">
    <source>
        <dbReference type="Proteomes" id="UP000820818"/>
    </source>
</evidence>
<dbReference type="AlphaFoldDB" id="A0AAD5LGE2"/>
<dbReference type="PRINTS" id="PR00178">
    <property type="entry name" value="FATTYACIDBP"/>
</dbReference>
<name>A0AAD5LGE2_9CRUS</name>
<dbReference type="PROSITE" id="PS00214">
    <property type="entry name" value="FABP"/>
    <property type="match status" value="1"/>
</dbReference>
<reference evidence="5 6" key="1">
    <citation type="submission" date="2022-05" db="EMBL/GenBank/DDBJ databases">
        <title>A multi-omics perspective on studying reproductive biology in Daphnia sinensis.</title>
        <authorList>
            <person name="Jia J."/>
        </authorList>
    </citation>
    <scope>NUCLEOTIDE SEQUENCE [LARGE SCALE GENOMIC DNA]</scope>
    <source>
        <strain evidence="5 6">WSL</strain>
    </source>
</reference>
<dbReference type="CDD" id="cd00742">
    <property type="entry name" value="FABP"/>
    <property type="match status" value="1"/>
</dbReference>
<dbReference type="EMBL" id="WJBH02000003">
    <property type="protein sequence ID" value="KAI9561530.1"/>
    <property type="molecule type" value="Genomic_DNA"/>
</dbReference>